<dbReference type="NCBIfam" id="TIGR01131">
    <property type="entry name" value="ATP_synt_6_or_A"/>
    <property type="match status" value="1"/>
</dbReference>
<sequence length="256" mass="28140">MDHLFPTLGEGIWAVNLTAIGTSVLAALVVLVLARLAVANINIRRPRGIQNFFEWVVDFITGLAKDTIGDRAMTYVPLAFTLIIYLFVANQMGLITNVVTHVQEPTLGVSQGMLDAHGGEGHIAWFMSPTANLSVAMAMSVGIVTMTHIIGLRNPRSYFKHYFEPNPAFFILHLIDEAAKFLTLGLRLYGNIFAGEVLIAILLSVPMLFGFVPLGGIPMIVWLAYSLFVGTIQAFVFTVLTLVYISQKLPHKEEAH</sequence>
<dbReference type="HAMAP" id="MF_01393">
    <property type="entry name" value="ATP_synth_a_bact"/>
    <property type="match status" value="1"/>
</dbReference>
<feature type="transmembrane region" description="Helical" evidence="11">
    <location>
        <begin position="133"/>
        <end position="152"/>
    </location>
</feature>
<dbReference type="Proteomes" id="UP001597343">
    <property type="component" value="Unassembled WGS sequence"/>
</dbReference>
<evidence type="ECO:0000256" key="6">
    <source>
        <dbReference type="ARBA" id="ARBA00022781"/>
    </source>
</evidence>
<dbReference type="InterPro" id="IPR000568">
    <property type="entry name" value="ATP_synth_F0_asu"/>
</dbReference>
<evidence type="ECO:0000256" key="4">
    <source>
        <dbReference type="ARBA" id="ARBA00022547"/>
    </source>
</evidence>
<keyword evidence="10 11" id="KW-0066">ATP synthesis</keyword>
<keyword evidence="7 11" id="KW-1133">Transmembrane helix</keyword>
<evidence type="ECO:0000256" key="5">
    <source>
        <dbReference type="ARBA" id="ARBA00022692"/>
    </source>
</evidence>
<feature type="transmembrane region" description="Helical" evidence="11">
    <location>
        <begin position="220"/>
        <end position="245"/>
    </location>
</feature>
<proteinExistence type="inferred from homology"/>
<dbReference type="Pfam" id="PF00119">
    <property type="entry name" value="ATP-synt_A"/>
    <property type="match status" value="1"/>
</dbReference>
<comment type="caution">
    <text evidence="13">The sequence shown here is derived from an EMBL/GenBank/DDBJ whole genome shotgun (WGS) entry which is preliminary data.</text>
</comment>
<comment type="function">
    <text evidence="11 12">Key component of the proton channel; it plays a direct role in the translocation of protons across the membrane.</text>
</comment>
<dbReference type="InterPro" id="IPR035908">
    <property type="entry name" value="F0_ATP_A_sf"/>
</dbReference>
<evidence type="ECO:0000256" key="7">
    <source>
        <dbReference type="ARBA" id="ARBA00022989"/>
    </source>
</evidence>
<evidence type="ECO:0000313" key="13">
    <source>
        <dbReference type="EMBL" id="MFD2170197.1"/>
    </source>
</evidence>
<keyword evidence="11" id="KW-1003">Cell membrane</keyword>
<keyword evidence="14" id="KW-1185">Reference proteome</keyword>
<dbReference type="Gene3D" id="1.20.120.220">
    <property type="entry name" value="ATP synthase, F0 complex, subunit A"/>
    <property type="match status" value="1"/>
</dbReference>
<dbReference type="InterPro" id="IPR023011">
    <property type="entry name" value="ATP_synth_F0_asu_AS"/>
</dbReference>
<dbReference type="SUPFAM" id="SSF81336">
    <property type="entry name" value="F1F0 ATP synthase subunit A"/>
    <property type="match status" value="1"/>
</dbReference>
<evidence type="ECO:0000256" key="10">
    <source>
        <dbReference type="ARBA" id="ARBA00023310"/>
    </source>
</evidence>
<dbReference type="PRINTS" id="PR00123">
    <property type="entry name" value="ATPASEA"/>
</dbReference>
<organism evidence="13 14">
    <name type="scientific">Tumebacillus lipolyticus</name>
    <dbReference type="NCBI Taxonomy" id="1280370"/>
    <lineage>
        <taxon>Bacteria</taxon>
        <taxon>Bacillati</taxon>
        <taxon>Bacillota</taxon>
        <taxon>Bacilli</taxon>
        <taxon>Bacillales</taxon>
        <taxon>Alicyclobacillaceae</taxon>
        <taxon>Tumebacillus</taxon>
    </lineage>
</organism>
<keyword evidence="5 11" id="KW-0812">Transmembrane</keyword>
<feature type="transmembrane region" description="Helical" evidence="11">
    <location>
        <begin position="188"/>
        <end position="214"/>
    </location>
</feature>
<dbReference type="PANTHER" id="PTHR42823:SF3">
    <property type="entry name" value="ATP SYNTHASE SUBUNIT A, CHLOROPLASTIC"/>
    <property type="match status" value="1"/>
</dbReference>
<gene>
    <name evidence="11 13" type="primary">atpB</name>
    <name evidence="13" type="ORF">ACFSOY_09325</name>
</gene>
<feature type="transmembrane region" description="Helical" evidence="11">
    <location>
        <begin position="12"/>
        <end position="38"/>
    </location>
</feature>
<keyword evidence="6 11" id="KW-0375">Hydrogen ion transport</keyword>
<dbReference type="PROSITE" id="PS00449">
    <property type="entry name" value="ATPASE_A"/>
    <property type="match status" value="1"/>
</dbReference>
<dbReference type="CDD" id="cd00310">
    <property type="entry name" value="ATP-synt_Fo_a_6"/>
    <property type="match status" value="1"/>
</dbReference>
<comment type="similarity">
    <text evidence="2 11 12">Belongs to the ATPase A chain family.</text>
</comment>
<evidence type="ECO:0000256" key="9">
    <source>
        <dbReference type="ARBA" id="ARBA00023136"/>
    </source>
</evidence>
<keyword evidence="4 11" id="KW-0138">CF(0)</keyword>
<evidence type="ECO:0000256" key="2">
    <source>
        <dbReference type="ARBA" id="ARBA00006810"/>
    </source>
</evidence>
<evidence type="ECO:0000313" key="14">
    <source>
        <dbReference type="Proteomes" id="UP001597343"/>
    </source>
</evidence>
<feature type="transmembrane region" description="Helical" evidence="11">
    <location>
        <begin position="75"/>
        <end position="95"/>
    </location>
</feature>
<keyword evidence="9 11" id="KW-0472">Membrane</keyword>
<evidence type="ECO:0000256" key="12">
    <source>
        <dbReference type="RuleBase" id="RU000483"/>
    </source>
</evidence>
<accession>A0ABW4ZWC2</accession>
<keyword evidence="3 11" id="KW-0813">Transport</keyword>
<evidence type="ECO:0000256" key="11">
    <source>
        <dbReference type="HAMAP-Rule" id="MF_01393"/>
    </source>
</evidence>
<protein>
    <recommendedName>
        <fullName evidence="11 12">ATP synthase subunit a</fullName>
    </recommendedName>
    <alternativeName>
        <fullName evidence="11">ATP synthase F0 sector subunit a</fullName>
    </alternativeName>
    <alternativeName>
        <fullName evidence="11">F-ATPase subunit 6</fullName>
    </alternativeName>
</protein>
<evidence type="ECO:0000256" key="8">
    <source>
        <dbReference type="ARBA" id="ARBA00023065"/>
    </source>
</evidence>
<comment type="subcellular location">
    <subcellularLocation>
        <location evidence="11 12">Cell membrane</location>
        <topology evidence="11 12">Multi-pass membrane protein</topology>
    </subcellularLocation>
    <subcellularLocation>
        <location evidence="1">Membrane</location>
        <topology evidence="1">Multi-pass membrane protein</topology>
    </subcellularLocation>
</comment>
<evidence type="ECO:0000256" key="1">
    <source>
        <dbReference type="ARBA" id="ARBA00004141"/>
    </source>
</evidence>
<keyword evidence="8 11" id="KW-0406">Ion transport</keyword>
<dbReference type="RefSeq" id="WP_386045934.1">
    <property type="nucleotide sequence ID" value="NZ_JBHUIO010000005.1"/>
</dbReference>
<dbReference type="PANTHER" id="PTHR42823">
    <property type="entry name" value="ATP SYNTHASE SUBUNIT A, CHLOROPLASTIC"/>
    <property type="match status" value="1"/>
</dbReference>
<evidence type="ECO:0000256" key="3">
    <source>
        <dbReference type="ARBA" id="ARBA00022448"/>
    </source>
</evidence>
<dbReference type="EMBL" id="JBHUIO010000005">
    <property type="protein sequence ID" value="MFD2170197.1"/>
    <property type="molecule type" value="Genomic_DNA"/>
</dbReference>
<reference evidence="14" key="1">
    <citation type="journal article" date="2019" name="Int. J. Syst. Evol. Microbiol.">
        <title>The Global Catalogue of Microorganisms (GCM) 10K type strain sequencing project: providing services to taxonomists for standard genome sequencing and annotation.</title>
        <authorList>
            <consortium name="The Broad Institute Genomics Platform"/>
            <consortium name="The Broad Institute Genome Sequencing Center for Infectious Disease"/>
            <person name="Wu L."/>
            <person name="Ma J."/>
        </authorList>
    </citation>
    <scope>NUCLEOTIDE SEQUENCE [LARGE SCALE GENOMIC DNA]</scope>
    <source>
        <strain evidence="14">CGMCC 1.13574</strain>
    </source>
</reference>
<dbReference type="InterPro" id="IPR045082">
    <property type="entry name" value="ATP_syn_F0_a_bact/chloroplast"/>
</dbReference>
<name>A0ABW4ZWC2_9BACL</name>